<dbReference type="EMBL" id="LT614807">
    <property type="protein sequence ID" value="SCN45856.1"/>
    <property type="molecule type" value="Genomic_DNA"/>
</dbReference>
<dbReference type="Proteomes" id="UP000279601">
    <property type="component" value="Segment"/>
</dbReference>
<dbReference type="GeneID" id="65109311"/>
<evidence type="ECO:0000313" key="2">
    <source>
        <dbReference type="EMBL" id="SCN45856.1"/>
    </source>
</evidence>
<keyword evidence="3" id="KW-1185">Reference proteome</keyword>
<evidence type="ECO:0000259" key="1">
    <source>
        <dbReference type="Pfam" id="PF07921"/>
    </source>
</evidence>
<accession>A0A1D3RLE0</accession>
<feature type="domain" description="Fibritin C-terminal" evidence="1">
    <location>
        <begin position="373"/>
        <end position="464"/>
    </location>
</feature>
<dbReference type="KEGG" id="vg:65109311"/>
<evidence type="ECO:0000313" key="3">
    <source>
        <dbReference type="Proteomes" id="UP000279601"/>
    </source>
</evidence>
<dbReference type="Pfam" id="PF07921">
    <property type="entry name" value="Fibritin_C"/>
    <property type="match status" value="1"/>
</dbReference>
<dbReference type="InterPro" id="IPR012473">
    <property type="entry name" value="Fibritin_C"/>
</dbReference>
<organism evidence="2 3">
    <name type="scientific">Cronobacter phage Pet-CM3-4</name>
    <dbReference type="NCBI Taxonomy" id="1892569"/>
    <lineage>
        <taxon>Viruses</taxon>
        <taxon>Duplodnaviria</taxon>
        <taxon>Heunggongvirae</taxon>
        <taxon>Uroviricota</taxon>
        <taxon>Caudoviricetes</taxon>
        <taxon>Pantevenvirales</taxon>
        <taxon>Straboviridae</taxon>
        <taxon>Tevenvirinae</taxon>
        <taxon>Karamvirus</taxon>
        <taxon>Karamvirus petcm34</taxon>
    </lineage>
</organism>
<dbReference type="SUPFAM" id="SSF58046">
    <property type="entry name" value="Fibritin"/>
    <property type="match status" value="2"/>
</dbReference>
<protein>
    <submittedName>
        <fullName evidence="2">Phage fibritin neck whisker protein</fullName>
    </submittedName>
</protein>
<dbReference type="Gene3D" id="1.20.5.320">
    <property type="entry name" value="6-Phosphogluconate Dehydrogenase, domain 3"/>
    <property type="match status" value="2"/>
</dbReference>
<dbReference type="RefSeq" id="YP_010091778.1">
    <property type="nucleotide sequence ID" value="NC_055726.1"/>
</dbReference>
<proteinExistence type="predicted"/>
<dbReference type="PRINTS" id="PR01880">
    <property type="entry name" value="FIBRITIN"/>
</dbReference>
<reference evidence="3" key="1">
    <citation type="submission" date="2016-09" db="EMBL/GenBank/DDBJ databases">
        <authorList>
            <person name="Kajsik M."/>
        </authorList>
    </citation>
    <scope>NUCLEOTIDE SEQUENCE [LARGE SCALE GENOMIC DNA]</scope>
</reference>
<sequence>MSTIDLTPLPYVNGLPDEGQSRVNWIKNGEELTGASTKNGVDGNLNRGPVQVQQNVEVLDGNIVVVRNSLEQSNVRIKNVEDALGVIGDVDVVKQIGLNTSAIKVLQSDTEGLKTTSDDHGLRITHIEEDVGEYDPSRDSVYRPVREDLLWIKTELGAYPGQDINGMSIPMAPALGLKKRVIDTAKAVNDNSIRITNIEKQFNDSDVGSLTIEVQNLRNEMGPRASAGIDNVYVRLNKMNGTISTLAMDMENVLDSIGYNNGVINLYGLVVINRDAIAEVNRKLSDPTVGLIPRVDLIESAIGKDSQPSSINGRIKINRDEITALKSIVGADTSSGLRGQVAWINQVVGINESGTPAPSNSLIGQINTLTTMQNQMANTIQDIQVDIGNNNEGLKGQVIRLNSLVMGTNPNGATVEERGLLNVAKAQDTDISNIKTEIQNLIPEAPRDGKAYVRKDGAWVDLDTILNPPAPEPGPEA</sequence>
<name>A0A1D3RLE0_9CAUD</name>